<dbReference type="AlphaFoldDB" id="A0A0U5L3H3"/>
<keyword evidence="2" id="KW-0813">Transport</keyword>
<feature type="transmembrane region" description="Helical" evidence="6">
    <location>
        <begin position="327"/>
        <end position="348"/>
    </location>
</feature>
<evidence type="ECO:0000256" key="3">
    <source>
        <dbReference type="ARBA" id="ARBA00022692"/>
    </source>
</evidence>
<dbReference type="InterPro" id="IPR036259">
    <property type="entry name" value="MFS_trans_sf"/>
</dbReference>
<dbReference type="STRING" id="1619313.EM595_1371"/>
<keyword evidence="5 6" id="KW-0472">Membrane</keyword>
<dbReference type="KEGG" id="ege:EM595_1371"/>
<feature type="transmembrane region" description="Helical" evidence="6">
    <location>
        <begin position="355"/>
        <end position="374"/>
    </location>
</feature>
<evidence type="ECO:0000313" key="8">
    <source>
        <dbReference type="Proteomes" id="UP000059419"/>
    </source>
</evidence>
<feature type="transmembrane region" description="Helical" evidence="6">
    <location>
        <begin position="386"/>
        <end position="406"/>
    </location>
</feature>
<keyword evidence="3 6" id="KW-0812">Transmembrane</keyword>
<feature type="transmembrane region" description="Helical" evidence="6">
    <location>
        <begin position="35"/>
        <end position="61"/>
    </location>
</feature>
<feature type="transmembrane region" description="Helical" evidence="6">
    <location>
        <begin position="159"/>
        <end position="179"/>
    </location>
</feature>
<evidence type="ECO:0000256" key="4">
    <source>
        <dbReference type="ARBA" id="ARBA00022989"/>
    </source>
</evidence>
<proteinExistence type="predicted"/>
<keyword evidence="4 6" id="KW-1133">Transmembrane helix</keyword>
<evidence type="ECO:0000313" key="7">
    <source>
        <dbReference type="EMBL" id="CUU23605.1"/>
    </source>
</evidence>
<protein>
    <submittedName>
        <fullName evidence="7">Multidrug resistance protein B</fullName>
    </submittedName>
</protein>
<feature type="transmembrane region" description="Helical" evidence="6">
    <location>
        <begin position="127"/>
        <end position="147"/>
    </location>
</feature>
<feature type="transmembrane region" description="Helical" evidence="6">
    <location>
        <begin position="224"/>
        <end position="244"/>
    </location>
</feature>
<dbReference type="Gene3D" id="1.20.1250.20">
    <property type="entry name" value="MFS general substrate transporter like domains"/>
    <property type="match status" value="1"/>
</dbReference>
<evidence type="ECO:0000256" key="5">
    <source>
        <dbReference type="ARBA" id="ARBA00023136"/>
    </source>
</evidence>
<dbReference type="Pfam" id="PF07690">
    <property type="entry name" value="MFS_1"/>
    <property type="match status" value="1"/>
</dbReference>
<dbReference type="PANTHER" id="PTHR42718">
    <property type="entry name" value="MAJOR FACILITATOR SUPERFAMILY MULTIDRUG TRANSPORTER MFSC"/>
    <property type="match status" value="1"/>
</dbReference>
<name>A0A0U5L3H3_9GAMM</name>
<sequence>MAKSNPYGPREWLPHEKPMLPGSPSTPLHPWPRRIAFGVIGLLISITGALSNALVTANLINLQGTFGAYTNEIAWLPAVYVMGNISINLLLVKFRQQYGLRTFTEAFLLLYALVAFFHLFVNDLSSAIIVRAAHGMVGAALSSLGIYYQIQAWPAKHRLKALTIGICASQLAIPLARLFSSELLQLEEWRGLYLFELGLAMIAFGCVLVLKLPPGDRMKVFEKMDFVTFILLAPGMALICAVLSLGRIEWWFSTPWLGVALALAVVLIVAAIVVEHNRKNPLINTRWLGSGAMIRLGFVMIMMRIVLAEQNTGAIGFLQALGLQNEQMHNLALAIISGVVLGIVASALTIKPGHLNWPIVTSLLIMMVASWMDAQASPLTRGNNMYISQFLLGFSSAFFLAPAMLLGIGNVVTQPKNLVSFVVLFGMSQNLGGLIGAAVLGTFQTWREKYHSSLLGDQLSLLDPNVTDRLNQYAALFNSQLGDPTLLSAQSSAQLQTVATLQANVLAYNDTYLLTAALALGTLMWVLWRLTRQRYLNWRQAQRLLAEQRQQATLATSTEKE</sequence>
<keyword evidence="8" id="KW-1185">Reference proteome</keyword>
<reference evidence="8" key="1">
    <citation type="submission" date="2015-11" db="EMBL/GenBank/DDBJ databases">
        <authorList>
            <person name="Blom J."/>
        </authorList>
    </citation>
    <scope>NUCLEOTIDE SEQUENCE [LARGE SCALE GENOMIC DNA]</scope>
</reference>
<organism evidence="7 8">
    <name type="scientific">Duffyella gerundensis</name>
    <dbReference type="NCBI Taxonomy" id="1619313"/>
    <lineage>
        <taxon>Bacteria</taxon>
        <taxon>Pseudomonadati</taxon>
        <taxon>Pseudomonadota</taxon>
        <taxon>Gammaproteobacteria</taxon>
        <taxon>Enterobacterales</taxon>
        <taxon>Erwiniaceae</taxon>
        <taxon>Duffyella</taxon>
    </lineage>
</organism>
<dbReference type="RefSeq" id="WP_067429430.1">
    <property type="nucleotide sequence ID" value="NZ_CP073262.1"/>
</dbReference>
<feature type="transmembrane region" description="Helical" evidence="6">
    <location>
        <begin position="511"/>
        <end position="530"/>
    </location>
</feature>
<feature type="transmembrane region" description="Helical" evidence="6">
    <location>
        <begin position="103"/>
        <end position="121"/>
    </location>
</feature>
<dbReference type="PANTHER" id="PTHR42718:SF9">
    <property type="entry name" value="MAJOR FACILITATOR SUPERFAMILY MULTIDRUG TRANSPORTER MFSC"/>
    <property type="match status" value="1"/>
</dbReference>
<accession>A0A0U5L3H3</accession>
<dbReference type="GO" id="GO:0016020">
    <property type="term" value="C:membrane"/>
    <property type="evidence" value="ECO:0007669"/>
    <property type="project" value="UniProtKB-SubCell"/>
</dbReference>
<dbReference type="Proteomes" id="UP000059419">
    <property type="component" value="Chromosome 1"/>
</dbReference>
<evidence type="ECO:0000256" key="1">
    <source>
        <dbReference type="ARBA" id="ARBA00004141"/>
    </source>
</evidence>
<dbReference type="OrthoDB" id="5314453at2"/>
<dbReference type="SUPFAM" id="SSF103473">
    <property type="entry name" value="MFS general substrate transporter"/>
    <property type="match status" value="1"/>
</dbReference>
<gene>
    <name evidence="7" type="primary">rmrB</name>
    <name evidence="7" type="ORF">EM595_1371</name>
</gene>
<evidence type="ECO:0000256" key="2">
    <source>
        <dbReference type="ARBA" id="ARBA00022448"/>
    </source>
</evidence>
<dbReference type="GeneID" id="84613594"/>
<feature type="transmembrane region" description="Helical" evidence="6">
    <location>
        <begin position="256"/>
        <end position="275"/>
    </location>
</feature>
<comment type="subcellular location">
    <subcellularLocation>
        <location evidence="1">Membrane</location>
        <topology evidence="1">Multi-pass membrane protein</topology>
    </subcellularLocation>
</comment>
<evidence type="ECO:0000256" key="6">
    <source>
        <dbReference type="SAM" id="Phobius"/>
    </source>
</evidence>
<feature type="transmembrane region" description="Helical" evidence="6">
    <location>
        <begin position="73"/>
        <end position="91"/>
    </location>
</feature>
<feature type="transmembrane region" description="Helical" evidence="6">
    <location>
        <begin position="287"/>
        <end position="307"/>
    </location>
</feature>
<dbReference type="InterPro" id="IPR011701">
    <property type="entry name" value="MFS"/>
</dbReference>
<feature type="transmembrane region" description="Helical" evidence="6">
    <location>
        <begin position="418"/>
        <end position="443"/>
    </location>
</feature>
<dbReference type="GO" id="GO:0022857">
    <property type="term" value="F:transmembrane transporter activity"/>
    <property type="evidence" value="ECO:0007669"/>
    <property type="project" value="InterPro"/>
</dbReference>
<dbReference type="PATRIC" id="fig|1619313.3.peg.1420"/>
<dbReference type="EMBL" id="LN907827">
    <property type="protein sequence ID" value="CUU23605.1"/>
    <property type="molecule type" value="Genomic_DNA"/>
</dbReference>
<feature type="transmembrane region" description="Helical" evidence="6">
    <location>
        <begin position="191"/>
        <end position="212"/>
    </location>
</feature>